<evidence type="ECO:0000256" key="2">
    <source>
        <dbReference type="ARBA" id="ARBA00022857"/>
    </source>
</evidence>
<dbReference type="PROSITE" id="PS00062">
    <property type="entry name" value="ALDOKETO_REDUCTASE_2"/>
    <property type="match status" value="1"/>
</dbReference>
<keyword evidence="3" id="KW-0560">Oxidoreductase</keyword>
<proteinExistence type="inferred from homology"/>
<evidence type="ECO:0000256" key="4">
    <source>
        <dbReference type="ARBA" id="ARBA00049445"/>
    </source>
</evidence>
<keyword evidence="10" id="KW-1185">Reference proteome</keyword>
<dbReference type="RefSeq" id="WP_135994193.1">
    <property type="nucleotide sequence ID" value="NZ_CP071057.1"/>
</dbReference>
<dbReference type="SUPFAM" id="SSF51430">
    <property type="entry name" value="NAD(P)-linked oxidoreductase"/>
    <property type="match status" value="1"/>
</dbReference>
<evidence type="ECO:0000256" key="1">
    <source>
        <dbReference type="ARBA" id="ARBA00007905"/>
    </source>
</evidence>
<gene>
    <name evidence="9" type="ORF">E5163_00700</name>
</gene>
<dbReference type="PANTHER" id="PTHR43827:SF3">
    <property type="entry name" value="NADP-DEPENDENT OXIDOREDUCTASE DOMAIN-CONTAINING PROTEIN"/>
    <property type="match status" value="1"/>
</dbReference>
<dbReference type="Gene3D" id="3.20.20.100">
    <property type="entry name" value="NADP-dependent oxidoreductase domain"/>
    <property type="match status" value="1"/>
</dbReference>
<evidence type="ECO:0000313" key="9">
    <source>
        <dbReference type="EMBL" id="TGY89694.1"/>
    </source>
</evidence>
<feature type="binding site" evidence="6">
    <location>
        <position position="106"/>
    </location>
    <ligand>
        <name>substrate</name>
    </ligand>
</feature>
<dbReference type="AlphaFoldDB" id="A0A4S2H2E1"/>
<protein>
    <submittedName>
        <fullName evidence="9">Aldo/keto reductase</fullName>
    </submittedName>
</protein>
<dbReference type="PROSITE" id="PS00798">
    <property type="entry name" value="ALDOKETO_REDUCTASE_1"/>
    <property type="match status" value="1"/>
</dbReference>
<dbReference type="CDD" id="cd19140">
    <property type="entry name" value="AKR_AKR3F3"/>
    <property type="match status" value="1"/>
</dbReference>
<dbReference type="FunFam" id="3.20.20.100:FF:000002">
    <property type="entry name" value="2,5-diketo-D-gluconic acid reductase A"/>
    <property type="match status" value="1"/>
</dbReference>
<dbReference type="InterPro" id="IPR023210">
    <property type="entry name" value="NADP_OxRdtase_dom"/>
</dbReference>
<keyword evidence="2" id="KW-0521">NADP</keyword>
<comment type="catalytic activity">
    <reaction evidence="4">
        <text>hydroxyacetone + NADP(+) = methylglyoxal + NADPH + H(+)</text>
        <dbReference type="Rhea" id="RHEA:27986"/>
        <dbReference type="ChEBI" id="CHEBI:15378"/>
        <dbReference type="ChEBI" id="CHEBI:17158"/>
        <dbReference type="ChEBI" id="CHEBI:27957"/>
        <dbReference type="ChEBI" id="CHEBI:57783"/>
        <dbReference type="ChEBI" id="CHEBI:58349"/>
    </reaction>
</comment>
<comment type="similarity">
    <text evidence="1">Belongs to the aldo/keto reductase family.</text>
</comment>
<feature type="domain" description="NADP-dependent oxidoreductase" evidence="8">
    <location>
        <begin position="14"/>
        <end position="255"/>
    </location>
</feature>
<organism evidence="9 10">
    <name type="scientific">Marinicauda algicola</name>
    <dbReference type="NCBI Taxonomy" id="2029849"/>
    <lineage>
        <taxon>Bacteria</taxon>
        <taxon>Pseudomonadati</taxon>
        <taxon>Pseudomonadota</taxon>
        <taxon>Alphaproteobacteria</taxon>
        <taxon>Maricaulales</taxon>
        <taxon>Maricaulaceae</taxon>
        <taxon>Marinicauda</taxon>
    </lineage>
</organism>
<feature type="active site" description="Proton donor" evidence="5">
    <location>
        <position position="48"/>
    </location>
</feature>
<dbReference type="InterPro" id="IPR036812">
    <property type="entry name" value="NAD(P)_OxRdtase_dom_sf"/>
</dbReference>
<dbReference type="InterPro" id="IPR018170">
    <property type="entry name" value="Aldo/ket_reductase_CS"/>
</dbReference>
<evidence type="ECO:0000313" key="10">
    <source>
        <dbReference type="Proteomes" id="UP000308054"/>
    </source>
</evidence>
<feature type="site" description="Lowers pKa of active site Tyr" evidence="7">
    <location>
        <position position="73"/>
    </location>
</feature>
<evidence type="ECO:0000256" key="6">
    <source>
        <dbReference type="PIRSR" id="PIRSR000097-2"/>
    </source>
</evidence>
<dbReference type="Pfam" id="PF00248">
    <property type="entry name" value="Aldo_ket_red"/>
    <property type="match status" value="1"/>
</dbReference>
<dbReference type="GO" id="GO:1990002">
    <property type="term" value="F:methylglyoxal reductase (NADPH) (acetol producing) activity"/>
    <property type="evidence" value="ECO:0007669"/>
    <property type="project" value="TreeGrafter"/>
</dbReference>
<reference evidence="9 10" key="1">
    <citation type="journal article" date="2017" name="Int. J. Syst. Evol. Microbiol.">
        <title>Marinicauda algicola sp. nov., isolated from a marine red alga Rhodosorus marinus.</title>
        <authorList>
            <person name="Jeong S.E."/>
            <person name="Jeon S.H."/>
            <person name="Chun B.H."/>
            <person name="Kim D.W."/>
            <person name="Jeon C.O."/>
        </authorList>
    </citation>
    <scope>NUCLEOTIDE SEQUENCE [LARGE SCALE GENOMIC DNA]</scope>
    <source>
        <strain evidence="9 10">JCM 31718</strain>
    </source>
</reference>
<evidence type="ECO:0000256" key="5">
    <source>
        <dbReference type="PIRSR" id="PIRSR000097-1"/>
    </source>
</evidence>
<dbReference type="PRINTS" id="PR00069">
    <property type="entry name" value="ALDKETRDTASE"/>
</dbReference>
<evidence type="ECO:0000256" key="3">
    <source>
        <dbReference type="ARBA" id="ARBA00023002"/>
    </source>
</evidence>
<dbReference type="PIRSF" id="PIRSF000097">
    <property type="entry name" value="AKR"/>
    <property type="match status" value="1"/>
</dbReference>
<name>A0A4S2H2E1_9PROT</name>
<dbReference type="InterPro" id="IPR020471">
    <property type="entry name" value="AKR"/>
</dbReference>
<comment type="caution">
    <text evidence="9">The sequence shown here is derived from an EMBL/GenBank/DDBJ whole genome shotgun (WGS) entry which is preliminary data.</text>
</comment>
<accession>A0A4S2H2E1</accession>
<dbReference type="Proteomes" id="UP000308054">
    <property type="component" value="Unassembled WGS sequence"/>
</dbReference>
<dbReference type="EMBL" id="SRXW01000001">
    <property type="protein sequence ID" value="TGY89694.1"/>
    <property type="molecule type" value="Genomic_DNA"/>
</dbReference>
<dbReference type="OrthoDB" id="9768793at2"/>
<dbReference type="GO" id="GO:0051596">
    <property type="term" value="P:methylglyoxal catabolic process"/>
    <property type="evidence" value="ECO:0007669"/>
    <property type="project" value="TreeGrafter"/>
</dbReference>
<dbReference type="PANTHER" id="PTHR43827">
    <property type="entry name" value="2,5-DIKETO-D-GLUCONIC ACID REDUCTASE"/>
    <property type="match status" value="1"/>
</dbReference>
<evidence type="ECO:0000256" key="7">
    <source>
        <dbReference type="PIRSR" id="PIRSR000097-3"/>
    </source>
</evidence>
<evidence type="ECO:0000259" key="8">
    <source>
        <dbReference type="Pfam" id="PF00248"/>
    </source>
</evidence>
<sequence>MVPTLNVHGAKIPKLGFGTWELKGETCRKRVKDALDIGYRHIDTAQQYGNEEEVGAAIAESGVPRDDIFVTTKVWMDQFREGDLQKSLRESLVKLKMDSVDLALLHWPNPDVDLEETVKALNAARQEGLTKHIGVSNFTTQWLGEAVKHSDAPLVTNQCEYHPFIDQTPVLEACRSYGMSFTAYSPIAQAEVFGNDVLKEIARRHRKNEAQVALRWLIQQEDVIAIPRTSKEEHARDNFDVFDFELSDEEMERIFDLSRPNGRLIDPEWAPAWDTAA</sequence>